<comment type="caution">
    <text evidence="2">The sequence shown here is derived from an EMBL/GenBank/DDBJ whole genome shotgun (WGS) entry which is preliminary data.</text>
</comment>
<evidence type="ECO:0000313" key="2">
    <source>
        <dbReference type="EMBL" id="KAJ7319360.1"/>
    </source>
</evidence>
<proteinExistence type="predicted"/>
<evidence type="ECO:0000256" key="1">
    <source>
        <dbReference type="SAM" id="MobiDB-lite"/>
    </source>
</evidence>
<accession>A0AAD6ZEM0</accession>
<protein>
    <submittedName>
        <fullName evidence="2">Uncharacterized protein</fullName>
    </submittedName>
</protein>
<sequence>MYAMDTVNLGPLQHLSTRLYLQQHRVPKIKYRLVNEMPAEPQGGMASKISLCDRTDIWMTVLHYVKVAGLEQLVNEVLTRSQDAREVGDEVLDVYKEIISQARQRRLCATPSTHDLRSRLQGGRNGRGANPGGRSLSAVLSSANLKSYVLLAAVRIGACIYPRQLDSPAVHQAGCNSEILQSSEPVHFDGVRAKKSPGDEPSNDKGEKDNFMITPFNGGEKEMESESCRNSRFNLIGLCAQQIRTTPSIADELAQSSSSGQKVIRCHLPEWSGHHQEHH</sequence>
<dbReference type="AlphaFoldDB" id="A0AAD6ZEM0"/>
<dbReference type="Proteomes" id="UP001218218">
    <property type="component" value="Unassembled WGS sequence"/>
</dbReference>
<gene>
    <name evidence="2" type="ORF">DFH08DRAFT_819301</name>
</gene>
<reference evidence="2" key="1">
    <citation type="submission" date="2023-03" db="EMBL/GenBank/DDBJ databases">
        <title>Massive genome expansion in bonnet fungi (Mycena s.s.) driven by repeated elements and novel gene families across ecological guilds.</title>
        <authorList>
            <consortium name="Lawrence Berkeley National Laboratory"/>
            <person name="Harder C.B."/>
            <person name="Miyauchi S."/>
            <person name="Viragh M."/>
            <person name="Kuo A."/>
            <person name="Thoen E."/>
            <person name="Andreopoulos B."/>
            <person name="Lu D."/>
            <person name="Skrede I."/>
            <person name="Drula E."/>
            <person name="Henrissat B."/>
            <person name="Morin E."/>
            <person name="Kohler A."/>
            <person name="Barry K."/>
            <person name="LaButti K."/>
            <person name="Morin E."/>
            <person name="Salamov A."/>
            <person name="Lipzen A."/>
            <person name="Mereny Z."/>
            <person name="Hegedus B."/>
            <person name="Baldrian P."/>
            <person name="Stursova M."/>
            <person name="Weitz H."/>
            <person name="Taylor A."/>
            <person name="Grigoriev I.V."/>
            <person name="Nagy L.G."/>
            <person name="Martin F."/>
            <person name="Kauserud H."/>
        </authorList>
    </citation>
    <scope>NUCLEOTIDE SEQUENCE</scope>
    <source>
        <strain evidence="2">CBHHK002</strain>
    </source>
</reference>
<feature type="region of interest" description="Disordered" evidence="1">
    <location>
        <begin position="190"/>
        <end position="211"/>
    </location>
</feature>
<keyword evidence="3" id="KW-1185">Reference proteome</keyword>
<dbReference type="EMBL" id="JARIHO010000054">
    <property type="protein sequence ID" value="KAJ7319360.1"/>
    <property type="molecule type" value="Genomic_DNA"/>
</dbReference>
<feature type="compositionally biased region" description="Basic and acidic residues" evidence="1">
    <location>
        <begin position="190"/>
        <end position="210"/>
    </location>
</feature>
<organism evidence="2 3">
    <name type="scientific">Mycena albidolilacea</name>
    <dbReference type="NCBI Taxonomy" id="1033008"/>
    <lineage>
        <taxon>Eukaryota</taxon>
        <taxon>Fungi</taxon>
        <taxon>Dikarya</taxon>
        <taxon>Basidiomycota</taxon>
        <taxon>Agaricomycotina</taxon>
        <taxon>Agaricomycetes</taxon>
        <taxon>Agaricomycetidae</taxon>
        <taxon>Agaricales</taxon>
        <taxon>Marasmiineae</taxon>
        <taxon>Mycenaceae</taxon>
        <taxon>Mycena</taxon>
    </lineage>
</organism>
<feature type="region of interest" description="Disordered" evidence="1">
    <location>
        <begin position="113"/>
        <end position="132"/>
    </location>
</feature>
<name>A0AAD6ZEM0_9AGAR</name>
<evidence type="ECO:0000313" key="3">
    <source>
        <dbReference type="Proteomes" id="UP001218218"/>
    </source>
</evidence>